<dbReference type="RefSeq" id="WP_256031210.1">
    <property type="nucleotide sequence ID" value="NZ_JAHLKM010000046.1"/>
</dbReference>
<dbReference type="InterPro" id="IPR036390">
    <property type="entry name" value="WH_DNA-bd_sf"/>
</dbReference>
<name>A0A9R1CWT7_9EURY</name>
<dbReference type="Proteomes" id="UP001139494">
    <property type="component" value="Unassembled WGS sequence"/>
</dbReference>
<dbReference type="InterPro" id="IPR013196">
    <property type="entry name" value="HTH_11"/>
</dbReference>
<dbReference type="Gene3D" id="1.10.10.10">
    <property type="entry name" value="Winged helix-like DNA-binding domain superfamily/Winged helix DNA-binding domain"/>
    <property type="match status" value="1"/>
</dbReference>
<organism evidence="3 4">
    <name type="scientific">Natronomonas aquatica</name>
    <dbReference type="NCBI Taxonomy" id="2841590"/>
    <lineage>
        <taxon>Archaea</taxon>
        <taxon>Methanobacteriati</taxon>
        <taxon>Methanobacteriota</taxon>
        <taxon>Stenosarchaea group</taxon>
        <taxon>Halobacteria</taxon>
        <taxon>Halobacteriales</taxon>
        <taxon>Natronomonadaceae</taxon>
        <taxon>Natronomonas</taxon>
    </lineage>
</organism>
<dbReference type="CDD" id="cd00090">
    <property type="entry name" value="HTH_ARSR"/>
    <property type="match status" value="1"/>
</dbReference>
<accession>A0A9R1CWT7</accession>
<dbReference type="InterPro" id="IPR036388">
    <property type="entry name" value="WH-like_DNA-bd_sf"/>
</dbReference>
<dbReference type="InterPro" id="IPR011991">
    <property type="entry name" value="ArsR-like_HTH"/>
</dbReference>
<feature type="region of interest" description="Disordered" evidence="1">
    <location>
        <begin position="74"/>
        <end position="100"/>
    </location>
</feature>
<proteinExistence type="predicted"/>
<dbReference type="EMBL" id="JAHLKM010000046">
    <property type="protein sequence ID" value="MCQ4334921.1"/>
    <property type="molecule type" value="Genomic_DNA"/>
</dbReference>
<feature type="domain" description="Helix-turn-helix type 11" evidence="2">
    <location>
        <begin position="27"/>
        <end position="57"/>
    </location>
</feature>
<evidence type="ECO:0000256" key="1">
    <source>
        <dbReference type="SAM" id="MobiDB-lite"/>
    </source>
</evidence>
<dbReference type="SUPFAM" id="SSF46785">
    <property type="entry name" value="Winged helix' DNA-binding domain"/>
    <property type="match status" value="1"/>
</dbReference>
<reference evidence="3" key="1">
    <citation type="journal article" date="2023" name="Front. Microbiol.">
        <title>Genomic-based phylogenetic and metabolic analyses of the genus Natronomonas, and description of Natronomonas aquatica sp. nov.</title>
        <authorList>
            <person name="Garcia-Roldan A."/>
            <person name="Duran-Viseras A."/>
            <person name="de la Haba R.R."/>
            <person name="Corral P."/>
            <person name="Sanchez-Porro C."/>
            <person name="Ventosa A."/>
        </authorList>
    </citation>
    <scope>NUCLEOTIDE SEQUENCE</scope>
    <source>
        <strain evidence="3">F2-12</strain>
    </source>
</reference>
<protein>
    <submittedName>
        <fullName evidence="3">Helix-turn-helix domain-containing protein</fullName>
    </submittedName>
</protein>
<dbReference type="AlphaFoldDB" id="A0A9R1CWT7"/>
<gene>
    <name evidence="3" type="ORF">KM295_15830</name>
</gene>
<evidence type="ECO:0000313" key="3">
    <source>
        <dbReference type="EMBL" id="MCQ4334921.1"/>
    </source>
</evidence>
<comment type="caution">
    <text evidence="3">The sequence shown here is derived from an EMBL/GenBank/DDBJ whole genome shotgun (WGS) entry which is preliminary data.</text>
</comment>
<evidence type="ECO:0000313" key="4">
    <source>
        <dbReference type="Proteomes" id="UP001139494"/>
    </source>
</evidence>
<evidence type="ECO:0000259" key="2">
    <source>
        <dbReference type="Pfam" id="PF08279"/>
    </source>
</evidence>
<sequence length="114" mass="12767">MGKPGPDPETVPEEIMAVFHDREDPNEPLTASEIAKAVNCSRRTALNRLHELEERGYLTSKKVGARSRVWWLPDDDRPSLEIPSDDPLFTGEPLLAPDEPVDETEIDDVLYGAE</sequence>
<dbReference type="Pfam" id="PF08279">
    <property type="entry name" value="HTH_11"/>
    <property type="match status" value="1"/>
</dbReference>
<keyword evidence="4" id="KW-1185">Reference proteome</keyword>